<name>A0ABZ0UMY8_9RICK</name>
<accession>A0ABZ0UMY8</accession>
<dbReference type="EMBL" id="CP110343">
    <property type="protein sequence ID" value="WPX97508.1"/>
    <property type="molecule type" value="Genomic_DNA"/>
</dbReference>
<evidence type="ECO:0000313" key="2">
    <source>
        <dbReference type="Proteomes" id="UP001325140"/>
    </source>
</evidence>
<sequence length="62" mass="7230">MLLRFVLLFFSWIFLVACANDRSYQEKPYLRKKRAVLYNDFAATGGFKRAKQVVTVPPQSTQ</sequence>
<dbReference type="Proteomes" id="UP001325140">
    <property type="component" value="Chromosome"/>
</dbReference>
<organism evidence="1 2">
    <name type="scientific">Candidatus Fokinia crypta</name>
    <dbReference type="NCBI Taxonomy" id="1920990"/>
    <lineage>
        <taxon>Bacteria</taxon>
        <taxon>Pseudomonadati</taxon>
        <taxon>Pseudomonadota</taxon>
        <taxon>Alphaproteobacteria</taxon>
        <taxon>Rickettsiales</taxon>
        <taxon>Candidatus Midichloriaceae</taxon>
        <taxon>Candidatus Fokinia</taxon>
    </lineage>
</organism>
<protein>
    <recommendedName>
        <fullName evidence="3">Lipoprotein</fullName>
    </recommendedName>
</protein>
<evidence type="ECO:0008006" key="3">
    <source>
        <dbReference type="Google" id="ProtNLM"/>
    </source>
</evidence>
<proteinExistence type="predicted"/>
<dbReference type="PROSITE" id="PS51257">
    <property type="entry name" value="PROKAR_LIPOPROTEIN"/>
    <property type="match status" value="1"/>
</dbReference>
<keyword evidence="2" id="KW-1185">Reference proteome</keyword>
<evidence type="ECO:0000313" key="1">
    <source>
        <dbReference type="EMBL" id="WPX97508.1"/>
    </source>
</evidence>
<dbReference type="RefSeq" id="WP_323722170.1">
    <property type="nucleotide sequence ID" value="NZ_CP110343.1"/>
</dbReference>
<gene>
    <name evidence="1" type="ORF">Fokcrypt_00011</name>
</gene>
<reference evidence="1" key="1">
    <citation type="submission" date="2022-10" db="EMBL/GenBank/DDBJ databases">
        <title>Host association and intracellularity evolved multiple times independently in the Rickettsiales.</title>
        <authorList>
            <person name="Castelli M."/>
            <person name="Nardi T."/>
            <person name="Gammuto L."/>
            <person name="Bellinzona G."/>
            <person name="Sabaneyeva E."/>
            <person name="Potekhin A."/>
            <person name="Serra V."/>
            <person name="Petroni G."/>
            <person name="Sassera D."/>
        </authorList>
    </citation>
    <scope>NUCLEOTIDE SEQUENCE [LARGE SCALE GENOMIC DNA]</scope>
    <source>
        <strain evidence="1">US_Bl 11III1</strain>
    </source>
</reference>